<dbReference type="InterPro" id="IPR019734">
    <property type="entry name" value="TPR_rpt"/>
</dbReference>
<protein>
    <recommendedName>
        <fullName evidence="2">CHAT domain-containing protein</fullName>
    </recommendedName>
</protein>
<feature type="domain" description="CHAT" evidence="2">
    <location>
        <begin position="932"/>
        <end position="1274"/>
    </location>
</feature>
<dbReference type="PANTHER" id="PTHR10098">
    <property type="entry name" value="RAPSYN-RELATED"/>
    <property type="match status" value="1"/>
</dbReference>
<keyword evidence="4" id="KW-1185">Reference proteome</keyword>
<name>A0A6J7ZTW5_PLARU</name>
<dbReference type="PANTHER" id="PTHR10098:SF112">
    <property type="entry name" value="SLR0380 PROTEIN"/>
    <property type="match status" value="1"/>
</dbReference>
<proteinExistence type="predicted"/>
<evidence type="ECO:0000259" key="2">
    <source>
        <dbReference type="Pfam" id="PF12770"/>
    </source>
</evidence>
<dbReference type="AlphaFoldDB" id="A0A6J7ZTW5"/>
<dbReference type="InterPro" id="IPR024983">
    <property type="entry name" value="CHAT_dom"/>
</dbReference>
<evidence type="ECO:0000313" key="3">
    <source>
        <dbReference type="EMBL" id="CAC5345934.1"/>
    </source>
</evidence>
<gene>
    <name evidence="3" type="ORF">PLAN_70511</name>
</gene>
<dbReference type="RefSeq" id="WP_199918661.1">
    <property type="nucleotide sequence ID" value="NZ_LR812491.1"/>
</dbReference>
<reference evidence="3" key="1">
    <citation type="submission" date="2020-05" db="EMBL/GenBank/DDBJ databases">
        <authorList>
            <consortium name="Genoscope - CEA"/>
            <person name="William W."/>
        </authorList>
    </citation>
    <scope>NUCLEOTIDE SEQUENCE [LARGE SCALE GENOMIC DNA]</scope>
    <source>
        <strain evidence="3">PCC 7821</strain>
    </source>
</reference>
<dbReference type="InterPro" id="IPR011990">
    <property type="entry name" value="TPR-like_helical_dom_sf"/>
</dbReference>
<comment type="caution">
    <text evidence="3">The sequence shown here is derived from an EMBL/GenBank/DDBJ whole genome shotgun (WGS) entry which is preliminary data.</text>
</comment>
<dbReference type="EMBL" id="CZCZ02000017">
    <property type="protein sequence ID" value="CAC5345934.1"/>
    <property type="molecule type" value="Genomic_DNA"/>
</dbReference>
<accession>A0A6J7ZTW5</accession>
<organism evidence="3 4">
    <name type="scientific">Planktothrix rubescens CCAP 1459/22</name>
    <dbReference type="NCBI Taxonomy" id="329571"/>
    <lineage>
        <taxon>Bacteria</taxon>
        <taxon>Bacillati</taxon>
        <taxon>Cyanobacteriota</taxon>
        <taxon>Cyanophyceae</taxon>
        <taxon>Oscillatoriophycideae</taxon>
        <taxon>Oscillatoriales</taxon>
        <taxon>Microcoleaceae</taxon>
        <taxon>Planktothrix</taxon>
    </lineage>
</organism>
<feature type="region of interest" description="Disordered" evidence="1">
    <location>
        <begin position="778"/>
        <end position="801"/>
    </location>
</feature>
<sequence length="1276" mass="144756">MNEQRLNAYLTLINNLLACPSGEESQILQDNQELLDQDFLQVLLEESQYLLQFRRLQEAELLINLAQQLSAFLGNTNSSKDYDNFLMEVVQAILESDGNPQIVYPLFQQNLDKIDENLAYILTKWVTAQFKEVPLETAYDIAVIIVNFANLIAQFPRGNRKNNLEISIAAYQATLEIYTREAFPKDWAMTQNNLAIAYSDRIKGEKADNIERAIAAYNDALEIRTREAFPEDWAQTQYNMALTYSNRIKGEKAENLEQAITFYQAALEIFTRAAFPEQWATTQNNLAIAYSDRIKGEKADNIEQAIAAYQAALKIRTRAAFPEDWAQTQHNLAIAYRKRIKGEKADNIEQVIAAYQAALKIRTRAAFPEDWAQTQHNLAVAYSNRIKGEKADNIEQAIAFYQAALEIKTRTAFPEDWATTQNNLAVAYNNRIKGEKAENLEQAIAACQSALEIFTRAAFPKDWAMTQNNLANAYYDRIKGEKAENIEQAIAVYQAALEIYTRAAFPEQWAMTQSNLAIAYRNQIKGEKAENIEGAIAAYQAALEIRTRVAFPEDWAQTQNNLANAYWDRIKGEKAENIEGAITAYQAALKIYTRAAFPEYWAMTQNNLAAAYRDRIKGEKAENIKQAIASSQAALEIYTRAAFPYNYLGTSCNLGLAYQASQQWQLAYETFDNAIETLEEIRAGIVKGGDADKQKLAEQWQFLYQLMVEVCIELKNYTAAIEYVERSKTRNLVELLATRDLYPKGDIPQTILDELDCLRRDIETEQRRLEIEERTRNRFGDGTTGERSPNIAALQTPPPDRTRLNQLRQELDDLITRDITPIDRDFRLTQKVEPMPFSDIQGLTGDNTAILEWYILSDRFVVFIVTPPPLTPPDQGWELETSEPPFLRGAGGIKLWQSTPEDYNALTAWADDYLTAYRTDKKQWQNTLNSRLQRLGEILHFDQLLKAVGEKCDSLVLIPNRFLHLFPLHALPISQDRLGELTSSSGVGARRASPLQESVILMDLFSGGVSYAPSCQLLQTAKNRQRPDFSQLFAIQNPTKDLAYTDLEVNSIRTYFNPSHILVHEKAKKSTFNEQQTTLKTANCHHFSCHGYFNFENPILSALLFADCYLEPAPSPLDPSRHLRLEKGQTLDLSECLTLGDVFTLDLRSCRLVTLSACETGLIDFQSNSDEYIGLPSGFLVAGSTNVVSSLWSVSDISTAILMIRFYQLLRAGEEVAIALNHTQNWLRNATKTDLLAWIDPGNKMQLRQSLKEIKDHEKPFASPYYWAAFCAIGKI</sequence>
<dbReference type="Gene3D" id="1.25.40.10">
    <property type="entry name" value="Tetratricopeptide repeat domain"/>
    <property type="match status" value="4"/>
</dbReference>
<dbReference type="Pfam" id="PF12770">
    <property type="entry name" value="CHAT"/>
    <property type="match status" value="1"/>
</dbReference>
<dbReference type="SMART" id="SM00028">
    <property type="entry name" value="TPR"/>
    <property type="match status" value="10"/>
</dbReference>
<dbReference type="SUPFAM" id="SSF48452">
    <property type="entry name" value="TPR-like"/>
    <property type="match status" value="4"/>
</dbReference>
<dbReference type="Pfam" id="PF13374">
    <property type="entry name" value="TPR_10"/>
    <property type="match status" value="5"/>
</dbReference>
<dbReference type="Proteomes" id="UP000196521">
    <property type="component" value="Unassembled WGS sequence"/>
</dbReference>
<evidence type="ECO:0000313" key="4">
    <source>
        <dbReference type="Proteomes" id="UP000196521"/>
    </source>
</evidence>
<evidence type="ECO:0000256" key="1">
    <source>
        <dbReference type="SAM" id="MobiDB-lite"/>
    </source>
</evidence>